<name>A0A853F9W8_9BURK</name>
<keyword evidence="2" id="KW-1185">Reference proteome</keyword>
<dbReference type="EMBL" id="JACCEW010000002">
    <property type="protein sequence ID" value="NYT36578.1"/>
    <property type="molecule type" value="Genomic_DNA"/>
</dbReference>
<protein>
    <submittedName>
        <fullName evidence="1">2OG-Fe(II) oxygenase</fullName>
    </submittedName>
</protein>
<evidence type="ECO:0000313" key="2">
    <source>
        <dbReference type="Proteomes" id="UP000580517"/>
    </source>
</evidence>
<dbReference type="AlphaFoldDB" id="A0A853F9W8"/>
<proteinExistence type="predicted"/>
<organism evidence="1 2">
    <name type="scientific">Allopusillimonas soli</name>
    <dbReference type="NCBI Taxonomy" id="659016"/>
    <lineage>
        <taxon>Bacteria</taxon>
        <taxon>Pseudomonadati</taxon>
        <taxon>Pseudomonadota</taxon>
        <taxon>Betaproteobacteria</taxon>
        <taxon>Burkholderiales</taxon>
        <taxon>Alcaligenaceae</taxon>
        <taxon>Allopusillimonas</taxon>
    </lineage>
</organism>
<sequence length="233" mass="25467">MISDPAGIHLLDWALIDEQLDTEGYALLPGLLQPQETDDLLALIPEMTATPLAASNLGHGELFYFDAVFPAALKAARAALYCHLVSAANRWNTALGTGCRYPEDLDSFVARCHQAGQTQTVSHLSRLRRAGHVVLHQRADGEQIFPFQLVALLAEPGKDFTGGEFVMTEQRPRMQSRPIVVPLRRGDAAIISTAQRPVKGAKAWYRVNLKHAIGTVRGGERIGLTLSFHDAPV</sequence>
<gene>
    <name evidence="1" type="ORF">H0A68_06815</name>
</gene>
<dbReference type="Pfam" id="PF09859">
    <property type="entry name" value="Oxygenase-NA"/>
    <property type="match status" value="1"/>
</dbReference>
<dbReference type="Proteomes" id="UP000580517">
    <property type="component" value="Unassembled WGS sequence"/>
</dbReference>
<dbReference type="RefSeq" id="WP_129968540.1">
    <property type="nucleotide sequence ID" value="NZ_JACCEW010000002.1"/>
</dbReference>
<dbReference type="OrthoDB" id="9781972at2"/>
<dbReference type="InterPro" id="IPR018655">
    <property type="entry name" value="DUF2086"/>
</dbReference>
<comment type="caution">
    <text evidence="1">The sequence shown here is derived from an EMBL/GenBank/DDBJ whole genome shotgun (WGS) entry which is preliminary data.</text>
</comment>
<accession>A0A853F9W8</accession>
<evidence type="ECO:0000313" key="1">
    <source>
        <dbReference type="EMBL" id="NYT36578.1"/>
    </source>
</evidence>
<reference evidence="1 2" key="1">
    <citation type="submission" date="2020-07" db="EMBL/GenBank/DDBJ databases">
        <title>Taxonomic revisions and descriptions of new bacterial species based on genomic comparisons in the high-G+C-content subgroup of the family Alcaligenaceae.</title>
        <authorList>
            <person name="Szabo A."/>
            <person name="Felfoldi T."/>
        </authorList>
    </citation>
    <scope>NUCLEOTIDE SEQUENCE [LARGE SCALE GENOMIC DNA]</scope>
    <source>
        <strain evidence="1 2">DSM 25264</strain>
    </source>
</reference>